<dbReference type="NCBIfam" id="TIGR01547">
    <property type="entry name" value="phage_term_2"/>
    <property type="match status" value="1"/>
</dbReference>
<dbReference type="EMBL" id="BK015908">
    <property type="protein sequence ID" value="DAF84707.1"/>
    <property type="molecule type" value="Genomic_DNA"/>
</dbReference>
<protein>
    <submittedName>
        <fullName evidence="6">Large terminase</fullName>
    </submittedName>
</protein>
<name>A0A8S5TR87_9CAUD</name>
<dbReference type="InterPro" id="IPR006437">
    <property type="entry name" value="Phage_terminase_lsu"/>
</dbReference>
<keyword evidence="1" id="KW-1188">Viral release from host cell</keyword>
<feature type="domain" description="Terminase large subunit gp17-like C-terminal" evidence="5">
    <location>
        <begin position="255"/>
        <end position="390"/>
    </location>
</feature>
<dbReference type="Pfam" id="PF17289">
    <property type="entry name" value="Terminase_6C"/>
    <property type="match status" value="1"/>
</dbReference>
<evidence type="ECO:0000256" key="4">
    <source>
        <dbReference type="ARBA" id="ARBA00023219"/>
    </source>
</evidence>
<evidence type="ECO:0000259" key="5">
    <source>
        <dbReference type="Pfam" id="PF17289"/>
    </source>
</evidence>
<proteinExistence type="predicted"/>
<evidence type="ECO:0000256" key="3">
    <source>
        <dbReference type="ARBA" id="ARBA00022840"/>
    </source>
</evidence>
<dbReference type="InterPro" id="IPR035421">
    <property type="entry name" value="Terminase_6C"/>
</dbReference>
<dbReference type="GO" id="GO:0005524">
    <property type="term" value="F:ATP binding"/>
    <property type="evidence" value="ECO:0007669"/>
    <property type="project" value="UniProtKB-KW"/>
</dbReference>
<dbReference type="InterPro" id="IPR052380">
    <property type="entry name" value="Viral_DNA_packaging_terminase"/>
</dbReference>
<keyword evidence="3" id="KW-0067">ATP-binding</keyword>
<evidence type="ECO:0000256" key="1">
    <source>
        <dbReference type="ARBA" id="ARBA00022612"/>
    </source>
</evidence>
<keyword evidence="4" id="KW-0231">Viral genome packaging</keyword>
<dbReference type="Gene3D" id="3.40.50.300">
    <property type="entry name" value="P-loop containing nucleotide triphosphate hydrolases"/>
    <property type="match status" value="1"/>
</dbReference>
<dbReference type="Pfam" id="PF03237">
    <property type="entry name" value="Terminase_6N"/>
    <property type="match status" value="1"/>
</dbReference>
<reference evidence="6" key="1">
    <citation type="journal article" date="2021" name="Proc. Natl. Acad. Sci. U.S.A.">
        <title>A Catalog of Tens of Thousands of Viruses from Human Metagenomes Reveals Hidden Associations with Chronic Diseases.</title>
        <authorList>
            <person name="Tisza M.J."/>
            <person name="Buck C.B."/>
        </authorList>
    </citation>
    <scope>NUCLEOTIDE SEQUENCE</scope>
    <source>
        <strain evidence="6">Ctss15</strain>
    </source>
</reference>
<organism evidence="6">
    <name type="scientific">Siphoviridae sp. ctss15</name>
    <dbReference type="NCBI Taxonomy" id="2825699"/>
    <lineage>
        <taxon>Viruses</taxon>
        <taxon>Duplodnaviria</taxon>
        <taxon>Heunggongvirae</taxon>
        <taxon>Uroviricota</taxon>
        <taxon>Caudoviricetes</taxon>
    </lineage>
</organism>
<dbReference type="Gene3D" id="3.30.420.280">
    <property type="match status" value="1"/>
</dbReference>
<keyword evidence="2" id="KW-0547">Nucleotide-binding</keyword>
<dbReference type="PANTHER" id="PTHR39184:SF1">
    <property type="entry name" value="PBSX PHAGE TERMINASE LARGE SUBUNIT"/>
    <property type="match status" value="1"/>
</dbReference>
<accession>A0A8S5TR87</accession>
<evidence type="ECO:0000313" key="6">
    <source>
        <dbReference type="EMBL" id="DAF84707.1"/>
    </source>
</evidence>
<sequence>MISPKQAKILAFPYSKYDALICDGAVRSGKTSIMMWAFVRWAMENFSGQRFGVCGRTVDSCTKNIIVPFTAMSLAKERYIIRWRRGDKVMEVRRGAVTNYFEVFGGKDEASYTLIQGRTLAGVLLDEVVLMPRSFVEQALTRCSVDGAKLWFSCNPGSPQHWFYTEWIQRNKERNALYLHFEMTDNPGLSQKTLERYQAMFSGVFYDRYIRGLWVVAEGLVYPMFAKEVNVTNETGGAGKYYISCDYGTQNPTVFCLWRMDKGRAVMEKEYYHSGRATNRQKTDEEYYQDLERFADGYNVERIVIDPSAASFSECIRRHGKFAVWKANNDVLDGIRLTAACIKSGRIKFHESCTHAFDEFGLYSWDKDAAEDKVIKENDHVLDAVRYFVMTVLRREIAVENPMYASSSVKLRR</sequence>
<evidence type="ECO:0000256" key="2">
    <source>
        <dbReference type="ARBA" id="ARBA00022741"/>
    </source>
</evidence>
<dbReference type="PANTHER" id="PTHR39184">
    <property type="match status" value="1"/>
</dbReference>
<dbReference type="InterPro" id="IPR027417">
    <property type="entry name" value="P-loop_NTPase"/>
</dbReference>